<keyword evidence="3" id="KW-0732">Signal</keyword>
<dbReference type="EMBL" id="VIIS01001543">
    <property type="protein sequence ID" value="KAF0296706.1"/>
    <property type="molecule type" value="Genomic_DNA"/>
</dbReference>
<dbReference type="InterPro" id="IPR042502">
    <property type="entry name" value="TM7SF3"/>
</dbReference>
<feature type="region of interest" description="Disordered" evidence="1">
    <location>
        <begin position="538"/>
        <end position="560"/>
    </location>
</feature>
<proteinExistence type="predicted"/>
<organism evidence="4 5">
    <name type="scientific">Amphibalanus amphitrite</name>
    <name type="common">Striped barnacle</name>
    <name type="synonym">Balanus amphitrite</name>
    <dbReference type="NCBI Taxonomy" id="1232801"/>
    <lineage>
        <taxon>Eukaryota</taxon>
        <taxon>Metazoa</taxon>
        <taxon>Ecdysozoa</taxon>
        <taxon>Arthropoda</taxon>
        <taxon>Crustacea</taxon>
        <taxon>Multicrustacea</taxon>
        <taxon>Cirripedia</taxon>
        <taxon>Thoracica</taxon>
        <taxon>Thoracicalcarea</taxon>
        <taxon>Balanomorpha</taxon>
        <taxon>Balanoidea</taxon>
        <taxon>Balanidae</taxon>
        <taxon>Amphibalaninae</taxon>
        <taxon>Amphibalanus</taxon>
    </lineage>
</organism>
<dbReference type="Pfam" id="PF25992">
    <property type="entry name" value="Ig_TM7SF3_N"/>
    <property type="match status" value="1"/>
</dbReference>
<keyword evidence="2" id="KW-0472">Membrane</keyword>
<dbReference type="AlphaFoldDB" id="A0A6A4VQ10"/>
<feature type="transmembrane region" description="Helical" evidence="2">
    <location>
        <begin position="375"/>
        <end position="394"/>
    </location>
</feature>
<dbReference type="Proteomes" id="UP000440578">
    <property type="component" value="Unassembled WGS sequence"/>
</dbReference>
<feature type="transmembrane region" description="Helical" evidence="2">
    <location>
        <begin position="481"/>
        <end position="508"/>
    </location>
</feature>
<evidence type="ECO:0000256" key="1">
    <source>
        <dbReference type="SAM" id="MobiDB-lite"/>
    </source>
</evidence>
<dbReference type="OrthoDB" id="6400046at2759"/>
<evidence type="ECO:0000256" key="3">
    <source>
        <dbReference type="SAM" id="SignalP"/>
    </source>
</evidence>
<accession>A0A6A4VQ10</accession>
<name>A0A6A4VQ10_AMPAM</name>
<feature type="transmembrane region" description="Helical" evidence="2">
    <location>
        <begin position="291"/>
        <end position="312"/>
    </location>
</feature>
<gene>
    <name evidence="4" type="primary">TM7SF3</name>
    <name evidence="4" type="ORF">FJT64_005860</name>
</gene>
<keyword evidence="2" id="KW-1133">Transmembrane helix</keyword>
<dbReference type="PANTHER" id="PTHR15937">
    <property type="entry name" value="TRANSMEMBRANE 7 SUPERFAMILY MEMBER 3"/>
    <property type="match status" value="1"/>
</dbReference>
<keyword evidence="2 4" id="KW-0812">Transmembrane</keyword>
<feature type="transmembrane region" description="Helical" evidence="2">
    <location>
        <begin position="319"/>
        <end position="339"/>
    </location>
</feature>
<evidence type="ECO:0000313" key="4">
    <source>
        <dbReference type="EMBL" id="KAF0296706.1"/>
    </source>
</evidence>
<keyword evidence="5" id="KW-1185">Reference proteome</keyword>
<dbReference type="GO" id="GO:0005886">
    <property type="term" value="C:plasma membrane"/>
    <property type="evidence" value="ECO:0007669"/>
    <property type="project" value="TreeGrafter"/>
</dbReference>
<comment type="caution">
    <text evidence="4">The sequence shown here is derived from an EMBL/GenBank/DDBJ whole genome shotgun (WGS) entry which is preliminary data.</text>
</comment>
<dbReference type="PANTHER" id="PTHR15937:SF3">
    <property type="entry name" value="TRANSMEMBRANE 7 SUPERFAMILY MEMBER 3"/>
    <property type="match status" value="1"/>
</dbReference>
<feature type="chain" id="PRO_5025452653" evidence="3">
    <location>
        <begin position="21"/>
        <end position="560"/>
    </location>
</feature>
<feature type="transmembrane region" description="Helical" evidence="2">
    <location>
        <begin position="406"/>
        <end position="425"/>
    </location>
</feature>
<dbReference type="GO" id="GO:0043069">
    <property type="term" value="P:negative regulation of programmed cell death"/>
    <property type="evidence" value="ECO:0007669"/>
    <property type="project" value="TreeGrafter"/>
</dbReference>
<feature type="signal peptide" evidence="3">
    <location>
        <begin position="1"/>
        <end position="20"/>
    </location>
</feature>
<protein>
    <submittedName>
        <fullName evidence="4">Transmembrane 7 superfamily member 3</fullName>
    </submittedName>
</protein>
<evidence type="ECO:0000256" key="2">
    <source>
        <dbReference type="SAM" id="Phobius"/>
    </source>
</evidence>
<feature type="transmembrane region" description="Helical" evidence="2">
    <location>
        <begin position="437"/>
        <end position="461"/>
    </location>
</feature>
<evidence type="ECO:0000313" key="5">
    <source>
        <dbReference type="Proteomes" id="UP000440578"/>
    </source>
</evidence>
<reference evidence="4 5" key="1">
    <citation type="submission" date="2019-07" db="EMBL/GenBank/DDBJ databases">
        <title>Draft genome assembly of a fouling barnacle, Amphibalanus amphitrite (Darwin, 1854): The first reference genome for Thecostraca.</title>
        <authorList>
            <person name="Kim W."/>
        </authorList>
    </citation>
    <scope>NUCLEOTIDE SEQUENCE [LARGE SCALE GENOMIC DNA]</scope>
    <source>
        <strain evidence="4">SNU_AA5</strain>
        <tissue evidence="4">Soma without cirri and trophi</tissue>
    </source>
</reference>
<feature type="transmembrane region" description="Helical" evidence="2">
    <location>
        <begin position="345"/>
        <end position="363"/>
    </location>
</feature>
<sequence length="560" mass="60201">MKIFNFALLLHLALYASVVGLSIDDVPQNTTDPWSPILLDLPLAAGASQQLHIAGIPATAQLVLVQAHVQRGTVSLEQAAADGSGPESVTGPHVGLVNRLTGGSSTATVTVTNEGLDRGTVLVVVTLLPNYTPIPGGCSQVEDVPDAPFFRVQTVHDAYSLFNVPRAQLGVDRGMGFTCDSARGSMEYYAYVMYPSYSLRDDYDTFKDAIASMLQPDDMEDNGYMVDSRDPLYPLRYTFALYRGYSVVYGAAVTGVPPGRAPATAAYVPAVLHGCPVFGGDDPECPPEIALYFYLTAALLFVSGALLLTVAARELSLHVVLTTALPVAALAVLVFRLLTWDEPNVTLAIGFVVGLLAGLVYARQHTVGGWSRGRMTLGTALLFGATLGAVILFVPDLQLMELSADAVFWPAFVLFTLAFTLIVLIPGLELCIVVTRCMLGSAWIMLSLAMLTGSVTIYIFSNLFRRAIYPEFKYANLQMRFLAQDYVCVSIFTLLLLVSLSLSLVALYRGGSAAGAPRPPAQPGRRARHWAERHRLLPDDRQHLLGGTYGATAPHSPPSA</sequence>